<dbReference type="Proteomes" id="UP000191024">
    <property type="component" value="Chromosome E"/>
</dbReference>
<keyword evidence="1" id="KW-0812">Transmembrane</keyword>
<dbReference type="AlphaFoldDB" id="A0A1G4JJN0"/>
<dbReference type="EMBL" id="LT598465">
    <property type="protein sequence ID" value="SCU90739.1"/>
    <property type="molecule type" value="Genomic_DNA"/>
</dbReference>
<keyword evidence="1" id="KW-1133">Transmembrane helix</keyword>
<reference evidence="2 3" key="1">
    <citation type="submission" date="2016-03" db="EMBL/GenBank/DDBJ databases">
        <authorList>
            <person name="Devillers H."/>
        </authorList>
    </citation>
    <scope>NUCLEOTIDE SEQUENCE [LARGE SCALE GENOMIC DNA]</scope>
    <source>
        <strain evidence="2">CBS 11717</strain>
    </source>
</reference>
<dbReference type="OrthoDB" id="4035964at2759"/>
<keyword evidence="3" id="KW-1185">Reference proteome</keyword>
<evidence type="ECO:0000256" key="1">
    <source>
        <dbReference type="SAM" id="Phobius"/>
    </source>
</evidence>
<gene>
    <name evidence="2" type="ORF">LAMI_0E03422G</name>
</gene>
<sequence length="141" mass="16560">MDPFAFFVVFVIVVIVVLFLPLLSGIGSYRYKKPQFTGKNFQNREKARSAREKVKDSLKLSREQNPVKFQLKDELGPARFEMDSKTGLKRRNVGVYSKDPNDYDYDVDQLIQDEIQEEKREERARYAKFEGKEQEENEALV</sequence>
<keyword evidence="1" id="KW-0472">Membrane</keyword>
<organism evidence="2 3">
    <name type="scientific">Lachancea mirantina</name>
    <dbReference type="NCBI Taxonomy" id="1230905"/>
    <lineage>
        <taxon>Eukaryota</taxon>
        <taxon>Fungi</taxon>
        <taxon>Dikarya</taxon>
        <taxon>Ascomycota</taxon>
        <taxon>Saccharomycotina</taxon>
        <taxon>Saccharomycetes</taxon>
        <taxon>Saccharomycetales</taxon>
        <taxon>Saccharomycetaceae</taxon>
        <taxon>Lachancea</taxon>
    </lineage>
</organism>
<name>A0A1G4JJN0_9SACH</name>
<protein>
    <submittedName>
        <fullName evidence="2">LAMI_0E03422g1_1</fullName>
    </submittedName>
</protein>
<proteinExistence type="predicted"/>
<evidence type="ECO:0000313" key="3">
    <source>
        <dbReference type="Proteomes" id="UP000191024"/>
    </source>
</evidence>
<evidence type="ECO:0000313" key="2">
    <source>
        <dbReference type="EMBL" id="SCU90739.1"/>
    </source>
</evidence>
<accession>A0A1G4JJN0</accession>
<feature type="transmembrane region" description="Helical" evidence="1">
    <location>
        <begin position="6"/>
        <end position="29"/>
    </location>
</feature>